<organism evidence="2 3">
    <name type="scientific">Bacillus spongiae</name>
    <dbReference type="NCBI Taxonomy" id="2683610"/>
    <lineage>
        <taxon>Bacteria</taxon>
        <taxon>Bacillati</taxon>
        <taxon>Bacillota</taxon>
        <taxon>Bacilli</taxon>
        <taxon>Bacillales</taxon>
        <taxon>Bacillaceae</taxon>
        <taxon>Bacillus</taxon>
    </lineage>
</organism>
<keyword evidence="3" id="KW-1185">Reference proteome</keyword>
<dbReference type="RefSeq" id="WP_336585736.1">
    <property type="nucleotide sequence ID" value="NZ_JBBAXC010000003.1"/>
</dbReference>
<keyword evidence="1" id="KW-0812">Transmembrane</keyword>
<feature type="transmembrane region" description="Helical" evidence="1">
    <location>
        <begin position="35"/>
        <end position="55"/>
    </location>
</feature>
<gene>
    <name evidence="2" type="ORF">WAK64_04430</name>
</gene>
<dbReference type="EMBL" id="JBBAXC010000003">
    <property type="protein sequence ID" value="MEI5906298.1"/>
    <property type="molecule type" value="Genomic_DNA"/>
</dbReference>
<evidence type="ECO:0000313" key="3">
    <source>
        <dbReference type="Proteomes" id="UP001312865"/>
    </source>
</evidence>
<evidence type="ECO:0000256" key="1">
    <source>
        <dbReference type="SAM" id="Phobius"/>
    </source>
</evidence>
<feature type="transmembrane region" description="Helical" evidence="1">
    <location>
        <begin position="5"/>
        <end position="23"/>
    </location>
</feature>
<evidence type="ECO:0000313" key="2">
    <source>
        <dbReference type="EMBL" id="MEI5906298.1"/>
    </source>
</evidence>
<reference evidence="2 3" key="1">
    <citation type="journal article" date="2018" name="J. Microbiol.">
        <title>Bacillus spongiae sp. nov., isolated from sponge of Jeju Island.</title>
        <authorList>
            <person name="Lee G.E."/>
            <person name="Im W.T."/>
            <person name="Park J.S."/>
        </authorList>
    </citation>
    <scope>NUCLEOTIDE SEQUENCE [LARGE SCALE GENOMIC DNA]</scope>
    <source>
        <strain evidence="2 3">135PIL107-10</strain>
    </source>
</reference>
<comment type="caution">
    <text evidence="2">The sequence shown here is derived from an EMBL/GenBank/DDBJ whole genome shotgun (WGS) entry which is preliminary data.</text>
</comment>
<keyword evidence="1" id="KW-0472">Membrane</keyword>
<name>A0ABU8HAT2_9BACI</name>
<accession>A0ABU8HAT2</accession>
<keyword evidence="1" id="KW-1133">Transmembrane helix</keyword>
<protein>
    <submittedName>
        <fullName evidence="2">Uncharacterized protein</fullName>
    </submittedName>
</protein>
<sequence>MKMAWWIFMSLITVQIILTQFMVEEFLAGYYHNLTYYVWSLGFMFALTIITFLFFKKADKVLDQ</sequence>
<proteinExistence type="predicted"/>
<dbReference type="Proteomes" id="UP001312865">
    <property type="component" value="Unassembled WGS sequence"/>
</dbReference>